<dbReference type="SMART" id="SM00448">
    <property type="entry name" value="REC"/>
    <property type="match status" value="1"/>
</dbReference>
<dbReference type="EMBL" id="OKRB01000150">
    <property type="protein sequence ID" value="SPE31382.1"/>
    <property type="molecule type" value="Genomic_DNA"/>
</dbReference>
<dbReference type="Gene3D" id="3.40.50.2300">
    <property type="match status" value="1"/>
</dbReference>
<evidence type="ECO:0000313" key="5">
    <source>
        <dbReference type="Proteomes" id="UP000239735"/>
    </source>
</evidence>
<sequence>MPERKASLLIVDNEPSIRESLSFGLTEIGYSVRAAEDGFSALIEIQKETPDIILSDLNMPGMSGFELLSVVRRRFPALPLIAMSDAFCGDEVSSGVVADAFYQKGSSLGALLMIMGALPRTERHPSHLSAARCQC</sequence>
<gene>
    <name evidence="4" type="ORF">SBA5_880050</name>
</gene>
<dbReference type="Pfam" id="PF00072">
    <property type="entry name" value="Response_reg"/>
    <property type="match status" value="1"/>
</dbReference>
<dbReference type="PANTHER" id="PTHR44591:SF3">
    <property type="entry name" value="RESPONSE REGULATORY DOMAIN-CONTAINING PROTEIN"/>
    <property type="match status" value="1"/>
</dbReference>
<dbReference type="PANTHER" id="PTHR44591">
    <property type="entry name" value="STRESS RESPONSE REGULATOR PROTEIN 1"/>
    <property type="match status" value="1"/>
</dbReference>
<proteinExistence type="predicted"/>
<evidence type="ECO:0000313" key="4">
    <source>
        <dbReference type="EMBL" id="SPE31382.1"/>
    </source>
</evidence>
<keyword evidence="1 2" id="KW-0597">Phosphoprotein</keyword>
<dbReference type="InterPro" id="IPR001789">
    <property type="entry name" value="Sig_transdc_resp-reg_receiver"/>
</dbReference>
<evidence type="ECO:0000256" key="2">
    <source>
        <dbReference type="PROSITE-ProRule" id="PRU00169"/>
    </source>
</evidence>
<accession>A0A2N9M7G5</accession>
<dbReference type="OrthoDB" id="122578at2"/>
<dbReference type="PROSITE" id="PS50110">
    <property type="entry name" value="RESPONSE_REGULATORY"/>
    <property type="match status" value="1"/>
</dbReference>
<name>A0A2N9M7G5_9BACT</name>
<evidence type="ECO:0000256" key="1">
    <source>
        <dbReference type="ARBA" id="ARBA00022553"/>
    </source>
</evidence>
<protein>
    <submittedName>
        <fullName evidence="4">Response regulator receiver protein</fullName>
    </submittedName>
</protein>
<dbReference type="CDD" id="cd00156">
    <property type="entry name" value="REC"/>
    <property type="match status" value="1"/>
</dbReference>
<dbReference type="InterPro" id="IPR050595">
    <property type="entry name" value="Bact_response_regulator"/>
</dbReference>
<feature type="modified residue" description="4-aspartylphosphate" evidence="2">
    <location>
        <position position="56"/>
    </location>
</feature>
<dbReference type="GO" id="GO:0000160">
    <property type="term" value="P:phosphorelay signal transduction system"/>
    <property type="evidence" value="ECO:0007669"/>
    <property type="project" value="InterPro"/>
</dbReference>
<organism evidence="4 5">
    <name type="scientific">Candidatus Sulfuritelmatomonas gaucii</name>
    <dbReference type="NCBI Taxonomy" id="2043161"/>
    <lineage>
        <taxon>Bacteria</taxon>
        <taxon>Pseudomonadati</taxon>
        <taxon>Acidobacteriota</taxon>
        <taxon>Terriglobia</taxon>
        <taxon>Terriglobales</taxon>
        <taxon>Acidobacteriaceae</taxon>
        <taxon>Candidatus Sulfuritelmatomonas</taxon>
    </lineage>
</organism>
<feature type="domain" description="Response regulatory" evidence="3">
    <location>
        <begin position="7"/>
        <end position="119"/>
    </location>
</feature>
<dbReference type="Proteomes" id="UP000239735">
    <property type="component" value="Unassembled WGS sequence"/>
</dbReference>
<dbReference type="AlphaFoldDB" id="A0A2N9M7G5"/>
<evidence type="ECO:0000259" key="3">
    <source>
        <dbReference type="PROSITE" id="PS50110"/>
    </source>
</evidence>
<dbReference type="SUPFAM" id="SSF52172">
    <property type="entry name" value="CheY-like"/>
    <property type="match status" value="1"/>
</dbReference>
<dbReference type="InterPro" id="IPR011006">
    <property type="entry name" value="CheY-like_superfamily"/>
</dbReference>
<reference evidence="5" key="1">
    <citation type="submission" date="2018-02" db="EMBL/GenBank/DDBJ databases">
        <authorList>
            <person name="Hausmann B."/>
        </authorList>
    </citation>
    <scope>NUCLEOTIDE SEQUENCE [LARGE SCALE GENOMIC DNA]</scope>
    <source>
        <strain evidence="5">Peat soil MAG SbA5</strain>
    </source>
</reference>